<proteinExistence type="predicted"/>
<comment type="caution">
    <text evidence="1">The sequence shown here is derived from an EMBL/GenBank/DDBJ whole genome shotgun (WGS) entry which is preliminary data.</text>
</comment>
<gene>
    <name evidence="1" type="ORF">E1B28_006796</name>
</gene>
<dbReference type="EMBL" id="CM032183">
    <property type="protein sequence ID" value="KAG7096122.1"/>
    <property type="molecule type" value="Genomic_DNA"/>
</dbReference>
<dbReference type="Proteomes" id="UP001049176">
    <property type="component" value="Chromosome 3"/>
</dbReference>
<dbReference type="GeneID" id="66075872"/>
<dbReference type="KEGG" id="more:E1B28_006796"/>
<sequence length="143" mass="15948">MTLKDQIAEEALSEGLVALKAESEEIKQRLLECEAYISEDISSISDPIEATSKSPYIVINAKNCGFIVRAMLHGKEIGSRLTSNVEFLQEKVSSDPEILIGILSELEKHTNNHPWSGGKPSYPNIDQWSQLQEGIFSMQQRCP</sequence>
<name>A0A9P7UWU8_9AGAR</name>
<reference evidence="1" key="1">
    <citation type="journal article" date="2021" name="Genome Biol. Evol.">
        <title>The assembled and annotated genome of the fairy-ring fungus Marasmius oreades.</title>
        <authorList>
            <person name="Hiltunen M."/>
            <person name="Ament-Velasquez S.L."/>
            <person name="Johannesson H."/>
        </authorList>
    </citation>
    <scope>NUCLEOTIDE SEQUENCE</scope>
    <source>
        <strain evidence="1">03SP1</strain>
    </source>
</reference>
<accession>A0A9P7UWU8</accession>
<evidence type="ECO:0000313" key="1">
    <source>
        <dbReference type="EMBL" id="KAG7096122.1"/>
    </source>
</evidence>
<protein>
    <submittedName>
        <fullName evidence="1">Uncharacterized protein</fullName>
    </submittedName>
</protein>
<evidence type="ECO:0000313" key="2">
    <source>
        <dbReference type="Proteomes" id="UP001049176"/>
    </source>
</evidence>
<keyword evidence="2" id="KW-1185">Reference proteome</keyword>
<organism evidence="1 2">
    <name type="scientific">Marasmius oreades</name>
    <name type="common">fairy-ring Marasmius</name>
    <dbReference type="NCBI Taxonomy" id="181124"/>
    <lineage>
        <taxon>Eukaryota</taxon>
        <taxon>Fungi</taxon>
        <taxon>Dikarya</taxon>
        <taxon>Basidiomycota</taxon>
        <taxon>Agaricomycotina</taxon>
        <taxon>Agaricomycetes</taxon>
        <taxon>Agaricomycetidae</taxon>
        <taxon>Agaricales</taxon>
        <taxon>Marasmiineae</taxon>
        <taxon>Marasmiaceae</taxon>
        <taxon>Marasmius</taxon>
    </lineage>
</organism>
<dbReference type="RefSeq" id="XP_043012592.1">
    <property type="nucleotide sequence ID" value="XM_043151496.1"/>
</dbReference>
<dbReference type="AlphaFoldDB" id="A0A9P7UWU8"/>